<keyword evidence="1" id="KW-0812">Transmembrane</keyword>
<keyword evidence="4" id="KW-1185">Reference proteome</keyword>
<dbReference type="RefSeq" id="WP_068139165.1">
    <property type="nucleotide sequence ID" value="NZ_CP042914.1"/>
</dbReference>
<reference evidence="3 4" key="1">
    <citation type="submission" date="2019-08" db="EMBL/GenBank/DDBJ databases">
        <title>Deep-cultivation of Planctomycetes and their phenomic and genomic characterization uncovers novel biology.</title>
        <authorList>
            <person name="Wiegand S."/>
            <person name="Jogler M."/>
            <person name="Boedeker C."/>
            <person name="Pinto D."/>
            <person name="Vollmers J."/>
            <person name="Rivas-Marin E."/>
            <person name="Kohn T."/>
            <person name="Peeters S.H."/>
            <person name="Heuer A."/>
            <person name="Rast P."/>
            <person name="Oberbeckmann S."/>
            <person name="Bunk B."/>
            <person name="Jeske O."/>
            <person name="Meyerdierks A."/>
            <person name="Storesund J.E."/>
            <person name="Kallscheuer N."/>
            <person name="Luecker S."/>
            <person name="Lage O.M."/>
            <person name="Pohl T."/>
            <person name="Merkel B.J."/>
            <person name="Hornburger P."/>
            <person name="Mueller R.-W."/>
            <person name="Bruemmer F."/>
            <person name="Labrenz M."/>
            <person name="Spormann A.M."/>
            <person name="Op den Camp H."/>
            <person name="Overmann J."/>
            <person name="Amann R."/>
            <person name="Jetten M.S.M."/>
            <person name="Mascher T."/>
            <person name="Medema M.H."/>
            <person name="Devos D.P."/>
            <person name="Kaster A.-K."/>
            <person name="Ovreas L."/>
            <person name="Rohde M."/>
            <person name="Galperin M.Y."/>
            <person name="Jogler C."/>
        </authorList>
    </citation>
    <scope>NUCLEOTIDE SEQUENCE [LARGE SCALE GENOMIC DNA]</scope>
    <source>
        <strain evidence="3 4">UC8</strain>
    </source>
</reference>
<feature type="transmembrane region" description="Helical" evidence="1">
    <location>
        <begin position="40"/>
        <end position="58"/>
    </location>
</feature>
<dbReference type="Proteomes" id="UP000325286">
    <property type="component" value="Chromosome"/>
</dbReference>
<evidence type="ECO:0000313" key="3">
    <source>
        <dbReference type="EMBL" id="QEG43148.1"/>
    </source>
</evidence>
<dbReference type="EMBL" id="CP042914">
    <property type="protein sequence ID" value="QEG43148.1"/>
    <property type="molecule type" value="Genomic_DNA"/>
</dbReference>
<organism evidence="3 4">
    <name type="scientific">Roseimaritima ulvae</name>
    <dbReference type="NCBI Taxonomy" id="980254"/>
    <lineage>
        <taxon>Bacteria</taxon>
        <taxon>Pseudomonadati</taxon>
        <taxon>Planctomycetota</taxon>
        <taxon>Planctomycetia</taxon>
        <taxon>Pirellulales</taxon>
        <taxon>Pirellulaceae</taxon>
        <taxon>Roseimaritima</taxon>
    </lineage>
</organism>
<gene>
    <name evidence="3" type="ORF">UC8_51930</name>
</gene>
<dbReference type="KEGG" id="rul:UC8_51930"/>
<evidence type="ECO:0000259" key="2">
    <source>
        <dbReference type="Pfam" id="PF07885"/>
    </source>
</evidence>
<sequence length="140" mass="15731">MKFLILAVLLTLLTVAMHCVGSYAAMTQGVRLQRKHATRYWLRIVLAQTYVVTLMLIVHLCEAALWAAAYCWLDALSDFPTAMYYSLSSYSTVGYGDVVLPHDWRTLGPIESIVGVLMLGWSTAVIVALLQDFFHEQRTS</sequence>
<dbReference type="InterPro" id="IPR013099">
    <property type="entry name" value="K_chnl_dom"/>
</dbReference>
<dbReference type="Gene3D" id="1.10.287.70">
    <property type="match status" value="1"/>
</dbReference>
<accession>A0A5B9QVT0</accession>
<name>A0A5B9QVT0_9BACT</name>
<evidence type="ECO:0000313" key="4">
    <source>
        <dbReference type="Proteomes" id="UP000325286"/>
    </source>
</evidence>
<dbReference type="AlphaFoldDB" id="A0A5B9QVT0"/>
<feature type="domain" description="Potassium channel" evidence="2">
    <location>
        <begin position="60"/>
        <end position="131"/>
    </location>
</feature>
<dbReference type="SUPFAM" id="SSF81324">
    <property type="entry name" value="Voltage-gated potassium channels"/>
    <property type="match status" value="1"/>
</dbReference>
<feature type="transmembrane region" description="Helical" evidence="1">
    <location>
        <begin position="107"/>
        <end position="130"/>
    </location>
</feature>
<keyword evidence="1" id="KW-0472">Membrane</keyword>
<dbReference type="Pfam" id="PF07885">
    <property type="entry name" value="Ion_trans_2"/>
    <property type="match status" value="1"/>
</dbReference>
<keyword evidence="1" id="KW-1133">Transmembrane helix</keyword>
<protein>
    <submittedName>
        <fullName evidence="3">Ion channel</fullName>
    </submittedName>
</protein>
<dbReference type="OrthoDB" id="9813518at2"/>
<evidence type="ECO:0000256" key="1">
    <source>
        <dbReference type="SAM" id="Phobius"/>
    </source>
</evidence>
<proteinExistence type="predicted"/>